<feature type="compositionally biased region" description="Low complexity" evidence="1">
    <location>
        <begin position="29"/>
        <end position="40"/>
    </location>
</feature>
<evidence type="ECO:0000313" key="2">
    <source>
        <dbReference type="EMBL" id="GAA5073811.1"/>
    </source>
</evidence>
<dbReference type="Proteomes" id="UP001500124">
    <property type="component" value="Unassembled WGS sequence"/>
</dbReference>
<proteinExistence type="predicted"/>
<evidence type="ECO:0000313" key="3">
    <source>
        <dbReference type="Proteomes" id="UP001500124"/>
    </source>
</evidence>
<feature type="region of interest" description="Disordered" evidence="1">
    <location>
        <begin position="1"/>
        <end position="56"/>
    </location>
</feature>
<keyword evidence="3" id="KW-1185">Reference proteome</keyword>
<sequence length="56" mass="5622">MPKAYVFTRYGGAEPAAPTGTDRARPDAGRAPAATVVAAGHEARTGRPGGRSEVAA</sequence>
<protein>
    <submittedName>
        <fullName evidence="2">Uncharacterized protein</fullName>
    </submittedName>
</protein>
<evidence type="ECO:0000256" key="1">
    <source>
        <dbReference type="SAM" id="MobiDB-lite"/>
    </source>
</evidence>
<dbReference type="EMBL" id="BAABKC010000106">
    <property type="protein sequence ID" value="GAA5073811.1"/>
    <property type="molecule type" value="Genomic_DNA"/>
</dbReference>
<accession>A0ABP9LCD1</accession>
<comment type="caution">
    <text evidence="2">The sequence shown here is derived from an EMBL/GenBank/DDBJ whole genome shotgun (WGS) entry which is preliminary data.</text>
</comment>
<gene>
    <name evidence="2" type="ORF">GCM10023336_61470</name>
</gene>
<dbReference type="RefSeq" id="WP_345671314.1">
    <property type="nucleotide sequence ID" value="NZ_BAABKC010000106.1"/>
</dbReference>
<organism evidence="2 3">
    <name type="scientific">Streptomyces similanensis</name>
    <dbReference type="NCBI Taxonomy" id="1274988"/>
    <lineage>
        <taxon>Bacteria</taxon>
        <taxon>Bacillati</taxon>
        <taxon>Actinomycetota</taxon>
        <taxon>Actinomycetes</taxon>
        <taxon>Kitasatosporales</taxon>
        <taxon>Streptomycetaceae</taxon>
        <taxon>Streptomyces</taxon>
    </lineage>
</organism>
<name>A0ABP9LCD1_9ACTN</name>
<reference evidence="3" key="1">
    <citation type="journal article" date="2019" name="Int. J. Syst. Evol. Microbiol.">
        <title>The Global Catalogue of Microorganisms (GCM) 10K type strain sequencing project: providing services to taxonomists for standard genome sequencing and annotation.</title>
        <authorList>
            <consortium name="The Broad Institute Genomics Platform"/>
            <consortium name="The Broad Institute Genome Sequencing Center for Infectious Disease"/>
            <person name="Wu L."/>
            <person name="Ma J."/>
        </authorList>
    </citation>
    <scope>NUCLEOTIDE SEQUENCE [LARGE SCALE GENOMIC DNA]</scope>
    <source>
        <strain evidence="3">JCM 18410</strain>
    </source>
</reference>